<feature type="compositionally biased region" description="Polar residues" evidence="1">
    <location>
        <begin position="1"/>
        <end position="10"/>
    </location>
</feature>
<evidence type="ECO:0000313" key="4">
    <source>
        <dbReference type="EMBL" id="NRT56507.1"/>
    </source>
</evidence>
<dbReference type="RefSeq" id="WP_173805506.1">
    <property type="nucleotide sequence ID" value="NZ_JABSNM010000008.1"/>
</dbReference>
<organism evidence="4 5">
    <name type="scientific">Sphaerotilus uruguayifluvii</name>
    <dbReference type="NCBI Taxonomy" id="2735897"/>
    <lineage>
        <taxon>Bacteria</taxon>
        <taxon>Pseudomonadati</taxon>
        <taxon>Pseudomonadota</taxon>
        <taxon>Betaproteobacteria</taxon>
        <taxon>Burkholderiales</taxon>
        <taxon>Sphaerotilaceae</taxon>
        <taxon>Sphaerotilus</taxon>
    </lineage>
</organism>
<comment type="caution">
    <text evidence="4">The sequence shown here is derived from an EMBL/GenBank/DDBJ whole genome shotgun (WGS) entry which is preliminary data.</text>
</comment>
<gene>
    <name evidence="4" type="ORF">HNQ01_002250</name>
</gene>
<feature type="region of interest" description="Disordered" evidence="1">
    <location>
        <begin position="1397"/>
        <end position="1429"/>
    </location>
</feature>
<reference evidence="4 5" key="1">
    <citation type="submission" date="2020-05" db="EMBL/GenBank/DDBJ databases">
        <title>Genomic Encyclopedia of Type Strains, Phase IV (KMG-V): Genome sequencing to study the core and pangenomes of soil and plant-associated prokaryotes.</title>
        <authorList>
            <person name="Whitman W."/>
        </authorList>
    </citation>
    <scope>NUCLEOTIDE SEQUENCE [LARGE SCALE GENOMIC DNA]</scope>
    <source>
        <strain evidence="4 5">C29</strain>
    </source>
</reference>
<dbReference type="InterPro" id="IPR025263">
    <property type="entry name" value="YhdP_central"/>
</dbReference>
<evidence type="ECO:0000256" key="1">
    <source>
        <dbReference type="SAM" id="MobiDB-lite"/>
    </source>
</evidence>
<evidence type="ECO:0000256" key="2">
    <source>
        <dbReference type="SAM" id="Phobius"/>
    </source>
</evidence>
<dbReference type="EMBL" id="JABSNM010000008">
    <property type="protein sequence ID" value="NRT56507.1"/>
    <property type="molecule type" value="Genomic_DNA"/>
</dbReference>
<feature type="transmembrane region" description="Helical" evidence="2">
    <location>
        <begin position="38"/>
        <end position="60"/>
    </location>
</feature>
<name>A0ABX2G2I7_9BURK</name>
<keyword evidence="2" id="KW-1133">Transmembrane helix</keyword>
<dbReference type="Proteomes" id="UP001516061">
    <property type="component" value="Unassembled WGS sequence"/>
</dbReference>
<dbReference type="NCBIfam" id="TIGR02099">
    <property type="entry name" value="YhdP family protein"/>
    <property type="match status" value="1"/>
</dbReference>
<keyword evidence="2" id="KW-0472">Membrane</keyword>
<sequence>MSTPSRSSDASAEPTADTDVGAQGHAAAGRARRLLRGLGAALAGLAIILLAAWLILQWGILPRLDAWRPWLVQWASRAVGLDVKIDRIAVQGDLWAPVLRVEGLRLSGADGREALRLGRAEAVITPGSLLPRSLHGWQPRLDRLELSALTLELRRDAGGRILLAGRPLEGGDPKADDGGGQALVDWLASQPHVALHDARLRWIDAMRPDAGALELSDVDITLDNPGRRHVARLQATPPEGWGRRFSVEADLASPRLAAARGISPGDWQRWSGQLRADWPQVDVSRLRRHVDLPFDLLAGRGRLASRIDVRDGQLVQAGLDLQLETVALRLARTLPPLALGRIAGQLALAHDDERGSRITARALSFELPAEDGQPQARWPATDLTLALQGPPGQWHGGTFEASRLDLALLARSARAVPLGGPMRRLLAETRPLGEVIGLHYEWSGEAELPEHWRARGRTEGLSLSAEPATEQLERSATPGRPGLHGAQVDFDATERGGRAGVRMGEDGALEFPGVFDEPRVPVRRLQADVRWSLRRSAPAARPAIEVEVRQARFATADGQGQFTGRWKSGPPEGERFGRGGWLPGHLDLDARVETLRADRVHRYLPLGIGAPVRHYLAGALRSGHARAVRSQVRGDVLDFPYTGRDEPGRFLIEGRFDGVAFDSVPGSRWPAFTDASGQLRIDGNRLTLGEIEARLGRTGSGRFALHEVEGGIADFLHDPVLRLSGRGHGPAGDVVRYLVDSPVDGWLGDLFAPVQAAGDARLALQLEIPVLDAARTTLKGRVELQDARLRMRPDTPELTQLHGSLAFSERDFAVDEARAQVAGGPLQFAGRLGEDGQMRLSGQGRASAAGLRALDEPAVLRTLLQPFDGQADYRIELGLGRLGTRLAIDSELVGLASRLPAPLDKPAAQPMALRVRLEPGDSGTGAGTERLRVETGPAAQPLLRVAYLREAESGRVLRGRLALGSPTPADGDPDGPARGVDAVLALPALSLDRWQQWFDQEAPADWRALSAPPTAAAAAVPPPSPASPVAASHLPTRLRLRTAALTLGGRQLDRVDAALQRDVTRADRWQLRLTADQIDGEADYTEAAPGRPAALRARLARLMLMPRAAGEPLPATLTRAGTVDADTGAAVQRLPQLDIQAEAVEFAGKPLGRLEMKAGPRPGGGWQIGRLALIRPEARLEAVGLWLPAEAAAGDPAGQTRMTFRLDLDDGGALLDALGWPGQMQGGRGHLGGQIQWPGTPTDYATARLGGHLRLDLDQGRFPQADPGAGRLLGVLSLQSLPRRFLLDFRDLFQRGFGFDHIDGDVSIRQGLASTRNLRIRGLQAMILTEGSTSLAQETQNLHVWVVPDLNAGAASLAYAVINPAVGLGTLLTQMVLKGPLADVATREFRITGRWDTPDVTSVDRSTGARPRPDQGAEPEPAQEKRSTP</sequence>
<evidence type="ECO:0000259" key="3">
    <source>
        <dbReference type="Pfam" id="PF13116"/>
    </source>
</evidence>
<keyword evidence="2" id="KW-0812">Transmembrane</keyword>
<dbReference type="PANTHER" id="PTHR38690:SF1">
    <property type="entry name" value="PROTEASE"/>
    <property type="match status" value="1"/>
</dbReference>
<keyword evidence="5" id="KW-1185">Reference proteome</keyword>
<dbReference type="InterPro" id="IPR011836">
    <property type="entry name" value="YhdP"/>
</dbReference>
<proteinExistence type="predicted"/>
<dbReference type="PANTHER" id="PTHR38690">
    <property type="entry name" value="PROTEASE-RELATED"/>
    <property type="match status" value="1"/>
</dbReference>
<protein>
    <submittedName>
        <fullName evidence="4">Uncharacterized protein (TIGR02099 family)</fullName>
    </submittedName>
</protein>
<evidence type="ECO:0000313" key="5">
    <source>
        <dbReference type="Proteomes" id="UP001516061"/>
    </source>
</evidence>
<dbReference type="Pfam" id="PF13116">
    <property type="entry name" value="YhdP"/>
    <property type="match status" value="1"/>
</dbReference>
<accession>A0ABX2G2I7</accession>
<feature type="domain" description="YhdP central" evidence="3">
    <location>
        <begin position="33"/>
        <end position="1400"/>
    </location>
</feature>
<feature type="region of interest" description="Disordered" evidence="1">
    <location>
        <begin position="460"/>
        <end position="491"/>
    </location>
</feature>
<feature type="region of interest" description="Disordered" evidence="1">
    <location>
        <begin position="1"/>
        <end position="23"/>
    </location>
</feature>